<evidence type="ECO:0000313" key="3">
    <source>
        <dbReference type="EMBL" id="CAK9064344.1"/>
    </source>
</evidence>
<evidence type="ECO:0000313" key="4">
    <source>
        <dbReference type="Proteomes" id="UP001642484"/>
    </source>
</evidence>
<feature type="region of interest" description="Disordered" evidence="1">
    <location>
        <begin position="979"/>
        <end position="998"/>
    </location>
</feature>
<name>A0ABP0NPI3_9DINO</name>
<feature type="transmembrane region" description="Helical" evidence="2">
    <location>
        <begin position="872"/>
        <end position="893"/>
    </location>
</feature>
<dbReference type="EMBL" id="CAXAMN010021895">
    <property type="protein sequence ID" value="CAK9064344.1"/>
    <property type="molecule type" value="Genomic_DNA"/>
</dbReference>
<feature type="transmembrane region" description="Helical" evidence="2">
    <location>
        <begin position="642"/>
        <end position="665"/>
    </location>
</feature>
<evidence type="ECO:0000256" key="1">
    <source>
        <dbReference type="SAM" id="MobiDB-lite"/>
    </source>
</evidence>
<evidence type="ECO:0000256" key="2">
    <source>
        <dbReference type="SAM" id="Phobius"/>
    </source>
</evidence>
<comment type="caution">
    <text evidence="3">The sequence shown here is derived from an EMBL/GenBank/DDBJ whole genome shotgun (WGS) entry which is preliminary data.</text>
</comment>
<feature type="transmembrane region" description="Helical" evidence="2">
    <location>
        <begin position="547"/>
        <end position="565"/>
    </location>
</feature>
<keyword evidence="2" id="KW-1133">Transmembrane helix</keyword>
<sequence length="998" mass="112031">MLTGRFALLEYDVPGPIVMHERMILDHVESDDYVVCTPDRDLFVEQLTVENSDLRSFRLRPQPHQLPPGVPLGRVYALPAWNAGEIAAIKDEARRLAQAEKAQRGLAQVPLSKAVAATKLYEMGWKLTGPRTAQWCLNYLVVEGLGLEAHHERFRQLCRLDSAAWGVQEHFQLSMMLRQLLQVDCYNGCNSMGIELMFRRLQTMEYAHSEKARESEPRLAGGKLALEEQYVFGSVVRHAGTLMIAPALQSHVKEETEREVLLAKNLRKAKEERELAAKKGGKKKDGKGCGWGTSAELLGNPKDFFLDTGTLGFHCNDFSVHLRPSFVFPSLDLRAGPLAAGISQDRRQRSIVGIPIAFEAIGAAGLQAERLMDLAARKTHLWRSLNRSESVGLTLALPERYCWLKAATVAGLSHSFDSGIVWEASSLTWFVADLSSQAATRDERATGRTTTRQRLEPRLLRGANLHHCIVGWRTYLAQREPRSLGDLRLSRVTKRIDNFLSHDWQTAGWLKALTLVVLFNSRAAAIATWIVTLVIALFRILDLFPQSTWTVFLAHATFLLFLCFWQKIRSLWRPRMVFLDRLCIAQNDPSLKEKGILGLAAFLDCSRELTILWSPRYFRRLWCIYELATYFRRKNMRKPLQVMPVTLALFIAVNALSWCIMVAWYHLIKESNFESWNYGTYLNTIAGVACVALASIMVPWTYYLGLQLMTDLQEMPEQLKSFRIQDALSSCCANEHLNPETMEEIGCDRQLVFSALSSWFGRDGKADSHLEEFNQMVRDRLAPIILQTVGGDALPLKYTWYMVGICEVPFLSPVLTKIAHPPENMSGYLAVIWAMRLLSEVFFLSLLGIFATRLNLKLCKLGQRWTPYVSKICLSIVLSQVAILAVTIFWTGFASCVRNTAEDNLLPILPVSLLIACLCALFCSQGSPRGAHVAHVEAYGEGAEGHTAAAQLEGSRAGPSARHGLAALGPILELSTHGTANTEDFEAKDEDEESVFEL</sequence>
<keyword evidence="2" id="KW-0812">Transmembrane</keyword>
<reference evidence="3 4" key="1">
    <citation type="submission" date="2024-02" db="EMBL/GenBank/DDBJ databases">
        <authorList>
            <person name="Chen Y."/>
            <person name="Shah S."/>
            <person name="Dougan E. K."/>
            <person name="Thang M."/>
            <person name="Chan C."/>
        </authorList>
    </citation>
    <scope>NUCLEOTIDE SEQUENCE [LARGE SCALE GENOMIC DNA]</scope>
</reference>
<feature type="transmembrane region" description="Helical" evidence="2">
    <location>
        <begin position="828"/>
        <end position="851"/>
    </location>
</feature>
<organism evidence="3 4">
    <name type="scientific">Durusdinium trenchii</name>
    <dbReference type="NCBI Taxonomy" id="1381693"/>
    <lineage>
        <taxon>Eukaryota</taxon>
        <taxon>Sar</taxon>
        <taxon>Alveolata</taxon>
        <taxon>Dinophyceae</taxon>
        <taxon>Suessiales</taxon>
        <taxon>Symbiodiniaceae</taxon>
        <taxon>Durusdinium</taxon>
    </lineage>
</organism>
<accession>A0ABP0NPI3</accession>
<keyword evidence="2" id="KW-0472">Membrane</keyword>
<feature type="transmembrane region" description="Helical" evidence="2">
    <location>
        <begin position="905"/>
        <end position="923"/>
    </location>
</feature>
<feature type="compositionally biased region" description="Acidic residues" evidence="1">
    <location>
        <begin position="983"/>
        <end position="998"/>
    </location>
</feature>
<gene>
    <name evidence="3" type="ORF">CCMP2556_LOCUS31611</name>
</gene>
<dbReference type="Proteomes" id="UP001642484">
    <property type="component" value="Unassembled WGS sequence"/>
</dbReference>
<keyword evidence="4" id="KW-1185">Reference proteome</keyword>
<protein>
    <submittedName>
        <fullName evidence="3">Uncharacterized protein</fullName>
    </submittedName>
</protein>
<feature type="transmembrane region" description="Helical" evidence="2">
    <location>
        <begin position="798"/>
        <end position="816"/>
    </location>
</feature>
<proteinExistence type="predicted"/>
<feature type="transmembrane region" description="Helical" evidence="2">
    <location>
        <begin position="685"/>
        <end position="705"/>
    </location>
</feature>